<accession>A0A3M7R0G1</accession>
<sequence>MKINLKLNENGLLVLYLVQLNPDLLQNLHFFHLADVAVLGLLNDLAFNKKEHAKTLHLNCAKKYYNLYFDLKLQFALFTGLLYLYSINKINKSFEDLIR</sequence>
<keyword evidence="1" id="KW-0812">Transmembrane</keyword>
<keyword evidence="1" id="KW-0472">Membrane</keyword>
<dbReference type="Proteomes" id="UP000276133">
    <property type="component" value="Unassembled WGS sequence"/>
</dbReference>
<protein>
    <submittedName>
        <fullName evidence="2">Uncharacterized protein</fullName>
    </submittedName>
</protein>
<keyword evidence="3" id="KW-1185">Reference proteome</keyword>
<evidence type="ECO:0000313" key="3">
    <source>
        <dbReference type="Proteomes" id="UP000276133"/>
    </source>
</evidence>
<comment type="caution">
    <text evidence="2">The sequence shown here is derived from an EMBL/GenBank/DDBJ whole genome shotgun (WGS) entry which is preliminary data.</text>
</comment>
<organism evidence="2 3">
    <name type="scientific">Brachionus plicatilis</name>
    <name type="common">Marine rotifer</name>
    <name type="synonym">Brachionus muelleri</name>
    <dbReference type="NCBI Taxonomy" id="10195"/>
    <lineage>
        <taxon>Eukaryota</taxon>
        <taxon>Metazoa</taxon>
        <taxon>Spiralia</taxon>
        <taxon>Gnathifera</taxon>
        <taxon>Rotifera</taxon>
        <taxon>Eurotatoria</taxon>
        <taxon>Monogononta</taxon>
        <taxon>Pseudotrocha</taxon>
        <taxon>Ploima</taxon>
        <taxon>Brachionidae</taxon>
        <taxon>Brachionus</taxon>
    </lineage>
</organism>
<reference evidence="2 3" key="1">
    <citation type="journal article" date="2018" name="Sci. Rep.">
        <title>Genomic signatures of local adaptation to the degree of environmental predictability in rotifers.</title>
        <authorList>
            <person name="Franch-Gras L."/>
            <person name="Hahn C."/>
            <person name="Garcia-Roger E.M."/>
            <person name="Carmona M.J."/>
            <person name="Serra M."/>
            <person name="Gomez A."/>
        </authorList>
    </citation>
    <scope>NUCLEOTIDE SEQUENCE [LARGE SCALE GENOMIC DNA]</scope>
    <source>
        <strain evidence="2">HYR1</strain>
    </source>
</reference>
<gene>
    <name evidence="2" type="ORF">BpHYR1_010346</name>
</gene>
<evidence type="ECO:0000313" key="2">
    <source>
        <dbReference type="EMBL" id="RNA17090.1"/>
    </source>
</evidence>
<keyword evidence="1" id="KW-1133">Transmembrane helix</keyword>
<proteinExistence type="predicted"/>
<evidence type="ECO:0000256" key="1">
    <source>
        <dbReference type="SAM" id="Phobius"/>
    </source>
</evidence>
<dbReference type="EMBL" id="REGN01004534">
    <property type="protein sequence ID" value="RNA17090.1"/>
    <property type="molecule type" value="Genomic_DNA"/>
</dbReference>
<feature type="transmembrane region" description="Helical" evidence="1">
    <location>
        <begin position="67"/>
        <end position="87"/>
    </location>
</feature>
<name>A0A3M7R0G1_BRAPC</name>
<dbReference type="AlphaFoldDB" id="A0A3M7R0G1"/>